<evidence type="ECO:0000313" key="2">
    <source>
        <dbReference type="Proteomes" id="UP000228750"/>
    </source>
</evidence>
<comment type="caution">
    <text evidence="1">The sequence shown here is derived from an EMBL/GenBank/DDBJ whole genome shotgun (WGS) entry which is preliminary data.</text>
</comment>
<name>A0A2M7V5H6_9BACT</name>
<evidence type="ECO:0000313" key="1">
    <source>
        <dbReference type="EMBL" id="PIZ93866.1"/>
    </source>
</evidence>
<gene>
    <name evidence="1" type="ORF">COX82_01830</name>
</gene>
<dbReference type="AlphaFoldDB" id="A0A2M7V5H6"/>
<reference evidence="2" key="1">
    <citation type="submission" date="2017-09" db="EMBL/GenBank/DDBJ databases">
        <title>Depth-based differentiation of microbial function through sediment-hosted aquifers and enrichment of novel symbionts in the deep terrestrial subsurface.</title>
        <authorList>
            <person name="Probst A.J."/>
            <person name="Ladd B."/>
            <person name="Jarett J.K."/>
            <person name="Geller-Mcgrath D.E."/>
            <person name="Sieber C.M.K."/>
            <person name="Emerson J.B."/>
            <person name="Anantharaman K."/>
            <person name="Thomas B.C."/>
            <person name="Malmstrom R."/>
            <person name="Stieglmeier M."/>
            <person name="Klingl A."/>
            <person name="Woyke T."/>
            <person name="Ryan C.M."/>
            <person name="Banfield J.F."/>
        </authorList>
    </citation>
    <scope>NUCLEOTIDE SEQUENCE [LARGE SCALE GENOMIC DNA]</scope>
</reference>
<accession>A0A2M7V5H6</accession>
<sequence length="148" mass="17219">MNKLPIEEYPELLTEYGRAFAWLNSMEDYLNIILLIKGRFQHIDVSLKNTILDEMMMGKKITLCEPYLSNTGKLVSKLRQLNDDRVLLAHGITGEQVDIKAPMVNTGNILIMHKQKQHPFTEEFLQSICQRARDISIELHKQMNYTNK</sequence>
<organism evidence="1 2">
    <name type="scientific">Candidatus Magasanikbacteria bacterium CG_4_10_14_0_2_um_filter_41_10</name>
    <dbReference type="NCBI Taxonomy" id="1974638"/>
    <lineage>
        <taxon>Bacteria</taxon>
        <taxon>Candidatus Magasanikiibacteriota</taxon>
    </lineage>
</organism>
<dbReference type="EMBL" id="PFPJ01000032">
    <property type="protein sequence ID" value="PIZ93866.1"/>
    <property type="molecule type" value="Genomic_DNA"/>
</dbReference>
<protein>
    <submittedName>
        <fullName evidence="1">Uncharacterized protein</fullName>
    </submittedName>
</protein>
<proteinExistence type="predicted"/>
<dbReference type="Proteomes" id="UP000228750">
    <property type="component" value="Unassembled WGS sequence"/>
</dbReference>